<feature type="region of interest" description="Disordered" evidence="4">
    <location>
        <begin position="24"/>
        <end position="60"/>
    </location>
</feature>
<reference evidence="6 7" key="1">
    <citation type="submission" date="2019-11" db="EMBL/GenBank/DDBJ databases">
        <authorList>
            <person name="Li X.-J."/>
            <person name="Feng X.-M."/>
        </authorList>
    </citation>
    <scope>NUCLEOTIDE SEQUENCE [LARGE SCALE GENOMIC DNA]</scope>
    <source>
        <strain evidence="6 7">XMNu-373</strain>
    </source>
</reference>
<protein>
    <submittedName>
        <fullName evidence="6">Extracellular solute-binding protein</fullName>
    </submittedName>
</protein>
<dbReference type="AlphaFoldDB" id="A0A7K3M2A4"/>
<feature type="chain" id="PRO_5039005908" evidence="5">
    <location>
        <begin position="28"/>
        <end position="450"/>
    </location>
</feature>
<dbReference type="InterPro" id="IPR006059">
    <property type="entry name" value="SBP"/>
</dbReference>
<dbReference type="GO" id="GO:0015768">
    <property type="term" value="P:maltose transport"/>
    <property type="evidence" value="ECO:0007669"/>
    <property type="project" value="TreeGrafter"/>
</dbReference>
<evidence type="ECO:0000256" key="4">
    <source>
        <dbReference type="SAM" id="MobiDB-lite"/>
    </source>
</evidence>
<dbReference type="EMBL" id="WLZY01000002">
    <property type="protein sequence ID" value="NDL57052.1"/>
    <property type="molecule type" value="Genomic_DNA"/>
</dbReference>
<feature type="compositionally biased region" description="Low complexity" evidence="4">
    <location>
        <begin position="24"/>
        <end position="38"/>
    </location>
</feature>
<dbReference type="GO" id="GO:1901982">
    <property type="term" value="F:maltose binding"/>
    <property type="evidence" value="ECO:0007669"/>
    <property type="project" value="TreeGrafter"/>
</dbReference>
<keyword evidence="3 5" id="KW-0732">Signal</keyword>
<dbReference type="RefSeq" id="WP_162449737.1">
    <property type="nucleotide sequence ID" value="NZ_WLZY01000002.1"/>
</dbReference>
<dbReference type="GO" id="GO:0042956">
    <property type="term" value="P:maltodextrin transmembrane transport"/>
    <property type="evidence" value="ECO:0007669"/>
    <property type="project" value="TreeGrafter"/>
</dbReference>
<keyword evidence="7" id="KW-1185">Reference proteome</keyword>
<dbReference type="Gene3D" id="3.40.190.10">
    <property type="entry name" value="Periplasmic binding protein-like II"/>
    <property type="match status" value="2"/>
</dbReference>
<dbReference type="PANTHER" id="PTHR30061:SF50">
    <property type="entry name" value="MALTOSE_MALTODEXTRIN-BINDING PERIPLASMIC PROTEIN"/>
    <property type="match status" value="1"/>
</dbReference>
<evidence type="ECO:0000256" key="3">
    <source>
        <dbReference type="ARBA" id="ARBA00022729"/>
    </source>
</evidence>
<gene>
    <name evidence="6" type="ORF">F7O44_08225</name>
</gene>
<evidence type="ECO:0000256" key="5">
    <source>
        <dbReference type="SAM" id="SignalP"/>
    </source>
</evidence>
<evidence type="ECO:0000256" key="2">
    <source>
        <dbReference type="ARBA" id="ARBA00022448"/>
    </source>
</evidence>
<sequence length="450" mass="47188">MKQRALWSAVVVAGLALAGCGSATGSAADDAEGSDAQGNGAEGGDAEGGDAEGGDAEGGDAEGRLVVWDWKSADESAAAYIERARADFAEKHPNVEVEFVAQPFDQYYTLLGGAIQAGAGPDVILFNGGGQIRDRADSLVPLDDYLAEDQDRLAGWDAFARDGQIYAAPVTLQGHPIYYNRELYEEAGLDPDNPATTWDEFVSNCDSITDATGAHCFALGNQEGIGIEFFLSAMGSAVLTSQEYDDWIAGDRDWNSPGVRRIFELWTEANDAGLNNEAPNSTAMFNDSFAIFQSGEASHVIGLMSDIGHWKDFSEFLGAENVGVMQAPLVEQDAVPNLPYDGGIGYAVAEWTSDPELAADLVRSLTSTAALEAFFDDAGAIAADTTIDASGAGPSVAAIVAELETGEPALHVALSSETLELMGRLSQQLLSGSATVDEAMEQLAASDQAS</sequence>
<comment type="caution">
    <text evidence="6">The sequence shown here is derived from an EMBL/GenBank/DDBJ whole genome shotgun (WGS) entry which is preliminary data.</text>
</comment>
<feature type="signal peptide" evidence="5">
    <location>
        <begin position="1"/>
        <end position="27"/>
    </location>
</feature>
<evidence type="ECO:0000313" key="7">
    <source>
        <dbReference type="Proteomes" id="UP000460435"/>
    </source>
</evidence>
<keyword evidence="2" id="KW-0813">Transport</keyword>
<dbReference type="Pfam" id="PF01547">
    <property type="entry name" value="SBP_bac_1"/>
    <property type="match status" value="1"/>
</dbReference>
<organism evidence="6 7">
    <name type="scientific">Phytoactinopolyspora mesophila</name>
    <dbReference type="NCBI Taxonomy" id="2650750"/>
    <lineage>
        <taxon>Bacteria</taxon>
        <taxon>Bacillati</taxon>
        <taxon>Actinomycetota</taxon>
        <taxon>Actinomycetes</taxon>
        <taxon>Jiangellales</taxon>
        <taxon>Jiangellaceae</taxon>
        <taxon>Phytoactinopolyspora</taxon>
    </lineage>
</organism>
<dbReference type="SUPFAM" id="SSF53850">
    <property type="entry name" value="Periplasmic binding protein-like II"/>
    <property type="match status" value="1"/>
</dbReference>
<evidence type="ECO:0000256" key="1">
    <source>
        <dbReference type="ARBA" id="ARBA00008520"/>
    </source>
</evidence>
<name>A0A7K3M2A4_9ACTN</name>
<accession>A0A7K3M2A4</accession>
<evidence type="ECO:0000313" key="6">
    <source>
        <dbReference type="EMBL" id="NDL57052.1"/>
    </source>
</evidence>
<proteinExistence type="inferred from homology"/>
<dbReference type="GO" id="GO:0055052">
    <property type="term" value="C:ATP-binding cassette (ABC) transporter complex, substrate-binding subunit-containing"/>
    <property type="evidence" value="ECO:0007669"/>
    <property type="project" value="TreeGrafter"/>
</dbReference>
<dbReference type="Proteomes" id="UP000460435">
    <property type="component" value="Unassembled WGS sequence"/>
</dbReference>
<dbReference type="PROSITE" id="PS51257">
    <property type="entry name" value="PROKAR_LIPOPROTEIN"/>
    <property type="match status" value="1"/>
</dbReference>
<comment type="similarity">
    <text evidence="1">Belongs to the bacterial solute-binding protein 1 family.</text>
</comment>
<feature type="compositionally biased region" description="Acidic residues" evidence="4">
    <location>
        <begin position="44"/>
        <end position="60"/>
    </location>
</feature>
<dbReference type="PANTHER" id="PTHR30061">
    <property type="entry name" value="MALTOSE-BINDING PERIPLASMIC PROTEIN"/>
    <property type="match status" value="1"/>
</dbReference>